<dbReference type="AlphaFoldDB" id="A0A7K1RIP6"/>
<dbReference type="InterPro" id="IPR003593">
    <property type="entry name" value="AAA+_ATPase"/>
</dbReference>
<protein>
    <submittedName>
        <fullName evidence="10">ATP-binding cassette domain-containing protein</fullName>
    </submittedName>
</protein>
<organism evidence="10 11">
    <name type="scientific">Agrobacterium vitis</name>
    <name type="common">Rhizobium vitis</name>
    <dbReference type="NCBI Taxonomy" id="373"/>
    <lineage>
        <taxon>Bacteria</taxon>
        <taxon>Pseudomonadati</taxon>
        <taxon>Pseudomonadota</taxon>
        <taxon>Alphaproteobacteria</taxon>
        <taxon>Hyphomicrobiales</taxon>
        <taxon>Rhizobiaceae</taxon>
        <taxon>Rhizobium/Agrobacterium group</taxon>
        <taxon>Agrobacterium</taxon>
    </lineage>
</organism>
<dbReference type="GO" id="GO:0005524">
    <property type="term" value="F:ATP binding"/>
    <property type="evidence" value="ECO:0007669"/>
    <property type="project" value="UniProtKB-KW"/>
</dbReference>
<dbReference type="InterPro" id="IPR003439">
    <property type="entry name" value="ABC_transporter-like_ATP-bd"/>
</dbReference>
<dbReference type="EMBL" id="WPHU01000007">
    <property type="protein sequence ID" value="MVA57900.1"/>
    <property type="molecule type" value="Genomic_DNA"/>
</dbReference>
<evidence type="ECO:0000256" key="7">
    <source>
        <dbReference type="ARBA" id="ARBA00022967"/>
    </source>
</evidence>
<evidence type="ECO:0000256" key="3">
    <source>
        <dbReference type="ARBA" id="ARBA00022475"/>
    </source>
</evidence>
<keyword evidence="7" id="KW-1278">Translocase</keyword>
<dbReference type="Gene3D" id="3.40.50.300">
    <property type="entry name" value="P-loop containing nucleotide triphosphate hydrolases"/>
    <property type="match status" value="1"/>
</dbReference>
<dbReference type="InterPro" id="IPR017871">
    <property type="entry name" value="ABC_transporter-like_CS"/>
</dbReference>
<dbReference type="Pfam" id="PF00005">
    <property type="entry name" value="ABC_tran"/>
    <property type="match status" value="1"/>
</dbReference>
<dbReference type="PROSITE" id="PS00211">
    <property type="entry name" value="ABC_TRANSPORTER_1"/>
    <property type="match status" value="1"/>
</dbReference>
<evidence type="ECO:0000256" key="6">
    <source>
        <dbReference type="ARBA" id="ARBA00022840"/>
    </source>
</evidence>
<feature type="domain" description="ABC transporter" evidence="9">
    <location>
        <begin position="7"/>
        <end position="241"/>
    </location>
</feature>
<evidence type="ECO:0000256" key="2">
    <source>
        <dbReference type="ARBA" id="ARBA00022448"/>
    </source>
</evidence>
<keyword evidence="8" id="KW-0472">Membrane</keyword>
<name>A0A7K1RIP6_AGRVI</name>
<gene>
    <name evidence="10" type="ORF">GOZ88_17490</name>
</gene>
<dbReference type="PROSITE" id="PS50893">
    <property type="entry name" value="ABC_TRANSPORTER_2"/>
    <property type="match status" value="1"/>
</dbReference>
<reference evidence="10 11" key="1">
    <citation type="submission" date="2019-12" db="EMBL/GenBank/DDBJ databases">
        <title>Whole-genome sequencing of Allorhizobium vitis.</title>
        <authorList>
            <person name="Gan H.M."/>
            <person name="Szegedi E."/>
            <person name="Burr T."/>
            <person name="Savka M.A."/>
        </authorList>
    </citation>
    <scope>NUCLEOTIDE SEQUENCE [LARGE SCALE GENOMIC DNA]</scope>
    <source>
        <strain evidence="10 11">CG415</strain>
    </source>
</reference>
<dbReference type="RefSeq" id="WP_156591928.1">
    <property type="nucleotide sequence ID" value="NZ_WPHU01000007.1"/>
</dbReference>
<evidence type="ECO:0000313" key="10">
    <source>
        <dbReference type="EMBL" id="MVA57900.1"/>
    </source>
</evidence>
<dbReference type="InterPro" id="IPR027417">
    <property type="entry name" value="P-loop_NTPase"/>
</dbReference>
<dbReference type="InterPro" id="IPR050093">
    <property type="entry name" value="ABC_SmlMolc_Importer"/>
</dbReference>
<accession>A0A7K1RIP6</accession>
<dbReference type="Proteomes" id="UP000440716">
    <property type="component" value="Unassembled WGS sequence"/>
</dbReference>
<keyword evidence="4" id="KW-0997">Cell inner membrane</keyword>
<keyword evidence="6 10" id="KW-0067">ATP-binding</keyword>
<keyword evidence="3" id="KW-1003">Cell membrane</keyword>
<evidence type="ECO:0000256" key="8">
    <source>
        <dbReference type="ARBA" id="ARBA00023136"/>
    </source>
</evidence>
<keyword evidence="2" id="KW-0813">Transport</keyword>
<dbReference type="GO" id="GO:0016887">
    <property type="term" value="F:ATP hydrolysis activity"/>
    <property type="evidence" value="ECO:0007669"/>
    <property type="project" value="InterPro"/>
</dbReference>
<proteinExistence type="inferred from homology"/>
<dbReference type="PANTHER" id="PTHR42781:SF1">
    <property type="entry name" value="THIAMINE IMPORT ATP-BINDING PROTEIN THIQ"/>
    <property type="match status" value="1"/>
</dbReference>
<keyword evidence="5" id="KW-0547">Nucleotide-binding</keyword>
<evidence type="ECO:0000256" key="4">
    <source>
        <dbReference type="ARBA" id="ARBA00022519"/>
    </source>
</evidence>
<evidence type="ECO:0000259" key="9">
    <source>
        <dbReference type="PROSITE" id="PS50893"/>
    </source>
</evidence>
<evidence type="ECO:0000313" key="11">
    <source>
        <dbReference type="Proteomes" id="UP000440716"/>
    </source>
</evidence>
<evidence type="ECO:0000256" key="1">
    <source>
        <dbReference type="ARBA" id="ARBA00005417"/>
    </source>
</evidence>
<comment type="caution">
    <text evidence="10">The sequence shown here is derived from an EMBL/GenBank/DDBJ whole genome shotgun (WGS) entry which is preliminary data.</text>
</comment>
<evidence type="ECO:0000256" key="5">
    <source>
        <dbReference type="ARBA" id="ARBA00022741"/>
    </source>
</evidence>
<sequence>MRETAIIPDATIVLANVQLRLGNQSFVFNDQIAAGKITAITGMSGSGKSTLLNLIAGFEMPPDQGRIWIGSEDITDLPPAKRPVSLVFQDHNLFAHLDLTTNIGLGIDPSLRLGAADRLAVSKALERVGLAGYDKRKPATLSGGEKQRAAFARALVRRKPVLLLDEPFAALDPGLRASMADLLLDLHRETGQSVLIVSHDPQDVKRLADDVLFLDQGRISLHCDAKTFLSGEGPAALKTFLGPFHDRDRL</sequence>
<dbReference type="SUPFAM" id="SSF52540">
    <property type="entry name" value="P-loop containing nucleoside triphosphate hydrolases"/>
    <property type="match status" value="1"/>
</dbReference>
<comment type="similarity">
    <text evidence="1">Belongs to the ABC transporter superfamily.</text>
</comment>
<dbReference type="SMART" id="SM00382">
    <property type="entry name" value="AAA"/>
    <property type="match status" value="1"/>
</dbReference>
<dbReference type="PANTHER" id="PTHR42781">
    <property type="entry name" value="SPERMIDINE/PUTRESCINE IMPORT ATP-BINDING PROTEIN POTA"/>
    <property type="match status" value="1"/>
</dbReference>